<proteinExistence type="predicted"/>
<name>A0ACB8K8U7_CITSI</name>
<evidence type="ECO:0000313" key="2">
    <source>
        <dbReference type="Proteomes" id="UP000829398"/>
    </source>
</evidence>
<accession>A0ACB8K8U7</accession>
<sequence>MVFGQVVIGPPGSRKTTYCNGMSQFLSLVGRKVAVINLDPANDSLPNECAVNIEDLIRLSDVMMEYSLGPNGGLVYCMDYLEKNIDWLQSKLELLLKVGSFHMQLTAVHLVDVHLCSDPGKYVSALLLSLSTMLHLELPHNHGKLGVVLSVALLLVCLV</sequence>
<dbReference type="EMBL" id="CM039174">
    <property type="protein sequence ID" value="KAH9750813.1"/>
    <property type="molecule type" value="Genomic_DNA"/>
</dbReference>
<dbReference type="Proteomes" id="UP000829398">
    <property type="component" value="Chromosome 5"/>
</dbReference>
<reference evidence="2" key="1">
    <citation type="journal article" date="2023" name="Hortic. Res.">
        <title>A chromosome-level phased genome enabling allele-level studies in sweet orange: a case study on citrus Huanglongbing tolerance.</title>
        <authorList>
            <person name="Wu B."/>
            <person name="Yu Q."/>
            <person name="Deng Z."/>
            <person name="Duan Y."/>
            <person name="Luo F."/>
            <person name="Gmitter F. Jr."/>
        </authorList>
    </citation>
    <scope>NUCLEOTIDE SEQUENCE [LARGE SCALE GENOMIC DNA]</scope>
    <source>
        <strain evidence="2">cv. Valencia</strain>
    </source>
</reference>
<keyword evidence="2" id="KW-1185">Reference proteome</keyword>
<evidence type="ECO:0000313" key="1">
    <source>
        <dbReference type="EMBL" id="KAH9750813.1"/>
    </source>
</evidence>
<comment type="caution">
    <text evidence="1">The sequence shown here is derived from an EMBL/GenBank/DDBJ whole genome shotgun (WGS) entry which is preliminary data.</text>
</comment>
<organism evidence="1 2">
    <name type="scientific">Citrus sinensis</name>
    <name type="common">Sweet orange</name>
    <name type="synonym">Citrus aurantium var. sinensis</name>
    <dbReference type="NCBI Taxonomy" id="2711"/>
    <lineage>
        <taxon>Eukaryota</taxon>
        <taxon>Viridiplantae</taxon>
        <taxon>Streptophyta</taxon>
        <taxon>Embryophyta</taxon>
        <taxon>Tracheophyta</taxon>
        <taxon>Spermatophyta</taxon>
        <taxon>Magnoliopsida</taxon>
        <taxon>eudicotyledons</taxon>
        <taxon>Gunneridae</taxon>
        <taxon>Pentapetalae</taxon>
        <taxon>rosids</taxon>
        <taxon>malvids</taxon>
        <taxon>Sapindales</taxon>
        <taxon>Rutaceae</taxon>
        <taxon>Aurantioideae</taxon>
        <taxon>Citrus</taxon>
    </lineage>
</organism>
<gene>
    <name evidence="1" type="ORF">KPL71_014025</name>
</gene>
<protein>
    <submittedName>
        <fullName evidence="1">GPN-loop GTPase 2</fullName>
    </submittedName>
</protein>